<sequence length="69" mass="7670">RTYNLSIKVGDVKGSGTDGNVYIQLFGERGNTAKIQLRQAGDTRNKFEKGRTYKFTVDTVDIGKVLCNL</sequence>
<evidence type="ECO:0000256" key="1">
    <source>
        <dbReference type="PROSITE-ProRule" id="PRU00152"/>
    </source>
</evidence>
<name>A0A9W9YH90_9CNID</name>
<evidence type="ECO:0000259" key="2">
    <source>
        <dbReference type="PROSITE" id="PS50095"/>
    </source>
</evidence>
<evidence type="ECO:0000313" key="4">
    <source>
        <dbReference type="Proteomes" id="UP001163046"/>
    </source>
</evidence>
<gene>
    <name evidence="3" type="primary">LOXHD1_8</name>
    <name evidence="3" type="ORF">OS493_040565</name>
</gene>
<dbReference type="Gene3D" id="2.40.180.10">
    <property type="entry name" value="Catalase core domain"/>
    <property type="match status" value="1"/>
</dbReference>
<dbReference type="PANTHER" id="PTHR45901:SF3">
    <property type="entry name" value="LIPOXYGENASE HOMOLOGY DOMAIN-CONTAINING PROTEIN 1"/>
    <property type="match status" value="1"/>
</dbReference>
<protein>
    <submittedName>
        <fullName evidence="3">Lipoxygenase y domain-containing protein 1</fullName>
    </submittedName>
</protein>
<dbReference type="PROSITE" id="PS50095">
    <property type="entry name" value="PLAT"/>
    <property type="match status" value="1"/>
</dbReference>
<proteinExistence type="predicted"/>
<accession>A0A9W9YH90</accession>
<dbReference type="Proteomes" id="UP001163046">
    <property type="component" value="Unassembled WGS sequence"/>
</dbReference>
<dbReference type="InterPro" id="IPR052970">
    <property type="entry name" value="Inner_ear_hair_cell_LOXHD"/>
</dbReference>
<dbReference type="Pfam" id="PF01477">
    <property type="entry name" value="PLAT"/>
    <property type="match status" value="1"/>
</dbReference>
<dbReference type="InterPro" id="IPR036392">
    <property type="entry name" value="PLAT/LH2_dom_sf"/>
</dbReference>
<dbReference type="InterPro" id="IPR001024">
    <property type="entry name" value="PLAT/LH2_dom"/>
</dbReference>
<feature type="non-terminal residue" evidence="3">
    <location>
        <position position="1"/>
    </location>
</feature>
<dbReference type="OrthoDB" id="5950867at2759"/>
<dbReference type="PANTHER" id="PTHR45901">
    <property type="entry name" value="PROTEIN CBG12474"/>
    <property type="match status" value="1"/>
</dbReference>
<organism evidence="3 4">
    <name type="scientific">Desmophyllum pertusum</name>
    <dbReference type="NCBI Taxonomy" id="174260"/>
    <lineage>
        <taxon>Eukaryota</taxon>
        <taxon>Metazoa</taxon>
        <taxon>Cnidaria</taxon>
        <taxon>Anthozoa</taxon>
        <taxon>Hexacorallia</taxon>
        <taxon>Scleractinia</taxon>
        <taxon>Caryophylliina</taxon>
        <taxon>Caryophylliidae</taxon>
        <taxon>Desmophyllum</taxon>
    </lineage>
</organism>
<comment type="caution">
    <text evidence="3">The sequence shown here is derived from an EMBL/GenBank/DDBJ whole genome shotgun (WGS) entry which is preliminary data.</text>
</comment>
<comment type="caution">
    <text evidence="1">Lacks conserved residue(s) required for the propagation of feature annotation.</text>
</comment>
<feature type="domain" description="PLAT" evidence="2">
    <location>
        <begin position="1"/>
        <end position="69"/>
    </location>
</feature>
<dbReference type="AlphaFoldDB" id="A0A9W9YH90"/>
<dbReference type="EMBL" id="MU827722">
    <property type="protein sequence ID" value="KAJ7343093.1"/>
    <property type="molecule type" value="Genomic_DNA"/>
</dbReference>
<evidence type="ECO:0000313" key="3">
    <source>
        <dbReference type="EMBL" id="KAJ7343093.1"/>
    </source>
</evidence>
<dbReference type="SUPFAM" id="SSF49723">
    <property type="entry name" value="Lipase/lipooxygenase domain (PLAT/LH2 domain)"/>
    <property type="match status" value="1"/>
</dbReference>
<keyword evidence="4" id="KW-1185">Reference proteome</keyword>
<reference evidence="3" key="1">
    <citation type="submission" date="2023-01" db="EMBL/GenBank/DDBJ databases">
        <title>Genome assembly of the deep-sea coral Lophelia pertusa.</title>
        <authorList>
            <person name="Herrera S."/>
            <person name="Cordes E."/>
        </authorList>
    </citation>
    <scope>NUCLEOTIDE SEQUENCE</scope>
    <source>
        <strain evidence="3">USNM1676648</strain>
        <tissue evidence="3">Polyp</tissue>
    </source>
</reference>